<feature type="region of interest" description="Disordered" evidence="2">
    <location>
        <begin position="1"/>
        <end position="39"/>
    </location>
</feature>
<gene>
    <name evidence="4" type="primary">ROPGAP1</name>
    <name evidence="4" type="ORF">CR513_03495</name>
</gene>
<dbReference type="InterPro" id="IPR036936">
    <property type="entry name" value="CRIB_dom_sf"/>
</dbReference>
<feature type="domain" description="CRIB" evidence="3">
    <location>
        <begin position="79"/>
        <end position="92"/>
    </location>
</feature>
<dbReference type="PANTHER" id="PTHR23177:SF64">
    <property type="entry name" value="RHO GTPASE-ACTIVATING PROTEIN 1"/>
    <property type="match status" value="1"/>
</dbReference>
<organism evidence="4 5">
    <name type="scientific">Mucuna pruriens</name>
    <name type="common">Velvet bean</name>
    <name type="synonym">Dolichos pruriens</name>
    <dbReference type="NCBI Taxonomy" id="157652"/>
    <lineage>
        <taxon>Eukaryota</taxon>
        <taxon>Viridiplantae</taxon>
        <taxon>Streptophyta</taxon>
        <taxon>Embryophyta</taxon>
        <taxon>Tracheophyta</taxon>
        <taxon>Spermatophyta</taxon>
        <taxon>Magnoliopsida</taxon>
        <taxon>eudicotyledons</taxon>
        <taxon>Gunneridae</taxon>
        <taxon>Pentapetalae</taxon>
        <taxon>rosids</taxon>
        <taxon>fabids</taxon>
        <taxon>Fabales</taxon>
        <taxon>Fabaceae</taxon>
        <taxon>Papilionoideae</taxon>
        <taxon>50 kb inversion clade</taxon>
        <taxon>NPAAA clade</taxon>
        <taxon>indigoferoid/millettioid clade</taxon>
        <taxon>Phaseoleae</taxon>
        <taxon>Mucuna</taxon>
    </lineage>
</organism>
<dbReference type="PROSITE" id="PS50108">
    <property type="entry name" value="CRIB"/>
    <property type="match status" value="1"/>
</dbReference>
<dbReference type="GO" id="GO:0005096">
    <property type="term" value="F:GTPase activator activity"/>
    <property type="evidence" value="ECO:0007669"/>
    <property type="project" value="UniProtKB-KW"/>
</dbReference>
<reference evidence="4" key="1">
    <citation type="submission" date="2018-05" db="EMBL/GenBank/DDBJ databases">
        <title>Draft genome of Mucuna pruriens seed.</title>
        <authorList>
            <person name="Nnadi N.E."/>
            <person name="Vos R."/>
            <person name="Hasami M.H."/>
            <person name="Devisetty U.K."/>
            <person name="Aguiy J.C."/>
        </authorList>
    </citation>
    <scope>NUCLEOTIDE SEQUENCE [LARGE SCALE GENOMIC DNA]</scope>
    <source>
        <strain evidence="4">JCA_2017</strain>
    </source>
</reference>
<protein>
    <submittedName>
        <fullName evidence="4">Rho GTPase-activating protein 1</fullName>
    </submittedName>
</protein>
<dbReference type="InterPro" id="IPR000095">
    <property type="entry name" value="CRIB_dom"/>
</dbReference>
<name>A0A371I9S4_MUCPR</name>
<evidence type="ECO:0000256" key="1">
    <source>
        <dbReference type="ARBA" id="ARBA00022468"/>
    </source>
</evidence>
<keyword evidence="5" id="KW-1185">Reference proteome</keyword>
<dbReference type="SMART" id="SM00285">
    <property type="entry name" value="PBD"/>
    <property type="match status" value="1"/>
</dbReference>
<dbReference type="Gene3D" id="3.90.810.10">
    <property type="entry name" value="CRIB domain"/>
    <property type="match status" value="1"/>
</dbReference>
<feature type="compositionally biased region" description="Polar residues" evidence="2">
    <location>
        <begin position="1"/>
        <end position="17"/>
    </location>
</feature>
<dbReference type="STRING" id="157652.A0A371I9S4"/>
<dbReference type="Proteomes" id="UP000257109">
    <property type="component" value="Unassembled WGS sequence"/>
</dbReference>
<feature type="non-terminal residue" evidence="4">
    <location>
        <position position="1"/>
    </location>
</feature>
<dbReference type="AlphaFoldDB" id="A0A371I9S4"/>
<keyword evidence="1" id="KW-0343">GTPase activation</keyword>
<evidence type="ECO:0000259" key="3">
    <source>
        <dbReference type="PROSITE" id="PS50108"/>
    </source>
</evidence>
<evidence type="ECO:0000313" key="5">
    <source>
        <dbReference type="Proteomes" id="UP000257109"/>
    </source>
</evidence>
<comment type="caution">
    <text evidence="4">The sequence shown here is derived from an EMBL/GenBank/DDBJ whole genome shotgun (WGS) entry which is preliminary data.</text>
</comment>
<dbReference type="InterPro" id="IPR044785">
    <property type="entry name" value="RopGAP1-5"/>
</dbReference>
<sequence length="146" mass="16404">MTQLFQMHSPSPSTSSIPRGHPTFDDDHQEEDGKRKERNKEADHVSFFALLLLAFRKSFIGCTKNTSSSNGRDLSSMEIGLPSNVTHVAHVTFDRFNGFLGLPVEFEPEVPTRVPSARFSSSSVCYMDVMSMLVIYSSLECVWKHS</sequence>
<evidence type="ECO:0000313" key="4">
    <source>
        <dbReference type="EMBL" id="RDY11789.1"/>
    </source>
</evidence>
<dbReference type="PANTHER" id="PTHR23177">
    <property type="entry name" value="MKIAA1688 PROTEIN"/>
    <property type="match status" value="1"/>
</dbReference>
<dbReference type="CDD" id="cd00132">
    <property type="entry name" value="CRIB"/>
    <property type="match status" value="1"/>
</dbReference>
<evidence type="ECO:0000256" key="2">
    <source>
        <dbReference type="SAM" id="MobiDB-lite"/>
    </source>
</evidence>
<feature type="compositionally biased region" description="Basic and acidic residues" evidence="2">
    <location>
        <begin position="22"/>
        <end position="39"/>
    </location>
</feature>
<dbReference type="EMBL" id="QJKJ01000576">
    <property type="protein sequence ID" value="RDY11789.1"/>
    <property type="molecule type" value="Genomic_DNA"/>
</dbReference>
<dbReference type="OrthoDB" id="1747788at2759"/>
<proteinExistence type="predicted"/>
<dbReference type="Pfam" id="PF00786">
    <property type="entry name" value="PBD"/>
    <property type="match status" value="1"/>
</dbReference>
<accession>A0A371I9S4</accession>